<feature type="signal peptide" evidence="4">
    <location>
        <begin position="1"/>
        <end position="25"/>
    </location>
</feature>
<dbReference type="InterPro" id="IPR024930">
    <property type="entry name" value="Skp_dom_sf"/>
</dbReference>
<dbReference type="Gene3D" id="3.30.910.20">
    <property type="entry name" value="Skp domain"/>
    <property type="match status" value="1"/>
</dbReference>
<protein>
    <submittedName>
        <fullName evidence="5">Outer membrane chaperone Skp</fullName>
    </submittedName>
</protein>
<accession>A0ABV2B3A2</accession>
<dbReference type="RefSeq" id="WP_353112493.1">
    <property type="nucleotide sequence ID" value="NZ_APND01000004.1"/>
</dbReference>
<comment type="similarity">
    <text evidence="1">Belongs to the Skp family.</text>
</comment>
<comment type="caution">
    <text evidence="5">The sequence shown here is derived from an EMBL/GenBank/DDBJ whole genome shotgun (WGS) entry which is preliminary data.</text>
</comment>
<dbReference type="PANTHER" id="PTHR35089:SF1">
    <property type="entry name" value="CHAPERONE PROTEIN SKP"/>
    <property type="match status" value="1"/>
</dbReference>
<dbReference type="SUPFAM" id="SSF111384">
    <property type="entry name" value="OmpH-like"/>
    <property type="match status" value="1"/>
</dbReference>
<evidence type="ECO:0000256" key="3">
    <source>
        <dbReference type="SAM" id="MobiDB-lite"/>
    </source>
</evidence>
<evidence type="ECO:0000256" key="1">
    <source>
        <dbReference type="ARBA" id="ARBA00009091"/>
    </source>
</evidence>
<evidence type="ECO:0000313" key="6">
    <source>
        <dbReference type="Proteomes" id="UP001460888"/>
    </source>
</evidence>
<keyword evidence="6" id="KW-1185">Reference proteome</keyword>
<evidence type="ECO:0000256" key="4">
    <source>
        <dbReference type="SAM" id="SignalP"/>
    </source>
</evidence>
<name>A0ABV2B3A2_9GAMM</name>
<dbReference type="PANTHER" id="PTHR35089">
    <property type="entry name" value="CHAPERONE PROTEIN SKP"/>
    <property type="match status" value="1"/>
</dbReference>
<keyword evidence="2 4" id="KW-0732">Signal</keyword>
<dbReference type="SMART" id="SM00935">
    <property type="entry name" value="OmpH"/>
    <property type="match status" value="1"/>
</dbReference>
<dbReference type="InterPro" id="IPR005632">
    <property type="entry name" value="Chaperone_Skp"/>
</dbReference>
<sequence>MTQRPLKQIFGAALLLCFAVTPAMAQQATNAAPTAATTTDGEVLRIGVVDVARVVSESPQAARAKTSMASQFAKRKNELEAESNALRQDIDRLSQDGSVMSEGDREKLQGEIRDRQRELQMQRSKYNDDVSDAEQKEFDQMRADILEVIDDYAQANDYDLILGDGVLYTSNAVDVTDEILAELEDG</sequence>
<evidence type="ECO:0000256" key="2">
    <source>
        <dbReference type="ARBA" id="ARBA00022729"/>
    </source>
</evidence>
<dbReference type="Proteomes" id="UP001460888">
    <property type="component" value="Unassembled WGS sequence"/>
</dbReference>
<feature type="region of interest" description="Disordered" evidence="3">
    <location>
        <begin position="83"/>
        <end position="107"/>
    </location>
</feature>
<dbReference type="Pfam" id="PF03938">
    <property type="entry name" value="OmpH"/>
    <property type="match status" value="1"/>
</dbReference>
<organism evidence="5 6">
    <name type="scientific">Salinisphaera dokdonensis CL-ES53</name>
    <dbReference type="NCBI Taxonomy" id="1304272"/>
    <lineage>
        <taxon>Bacteria</taxon>
        <taxon>Pseudomonadati</taxon>
        <taxon>Pseudomonadota</taxon>
        <taxon>Gammaproteobacteria</taxon>
        <taxon>Salinisphaerales</taxon>
        <taxon>Salinisphaeraceae</taxon>
        <taxon>Salinisphaera</taxon>
    </lineage>
</organism>
<gene>
    <name evidence="5" type="ORF">SADO_13938</name>
</gene>
<evidence type="ECO:0000313" key="5">
    <source>
        <dbReference type="EMBL" id="MES1930361.1"/>
    </source>
</evidence>
<feature type="chain" id="PRO_5045493155" evidence="4">
    <location>
        <begin position="26"/>
        <end position="186"/>
    </location>
</feature>
<reference evidence="5 6" key="1">
    <citation type="submission" date="2013-03" db="EMBL/GenBank/DDBJ databases">
        <title>Salinisphaera dokdonensis CL-ES53 Genome Sequencing.</title>
        <authorList>
            <person name="Li C."/>
            <person name="Lai Q."/>
            <person name="Shao Z."/>
        </authorList>
    </citation>
    <scope>NUCLEOTIDE SEQUENCE [LARGE SCALE GENOMIC DNA]</scope>
    <source>
        <strain evidence="5 6">CL-ES53</strain>
    </source>
</reference>
<proteinExistence type="inferred from homology"/>
<dbReference type="EMBL" id="APND01000004">
    <property type="protein sequence ID" value="MES1930361.1"/>
    <property type="molecule type" value="Genomic_DNA"/>
</dbReference>